<reference evidence="1" key="1">
    <citation type="submission" date="2021-01" db="EMBL/GenBank/DDBJ databases">
        <title>Modified the classification status of verrucomicrobia.</title>
        <authorList>
            <person name="Feng X."/>
        </authorList>
    </citation>
    <scope>NUCLEOTIDE SEQUENCE</scope>
    <source>
        <strain evidence="1">KCTC 12986</strain>
    </source>
</reference>
<evidence type="ECO:0000313" key="2">
    <source>
        <dbReference type="Proteomes" id="UP000604083"/>
    </source>
</evidence>
<sequence length="64" mass="7315">MIYFFSTMDTESIQCPSCWEFFAVMAPPAEECPCEIDYDCEVCCRPLRILCNSPSEIHALGLEE</sequence>
<accession>A0A934VLF3</accession>
<gene>
    <name evidence="1" type="ORF">JIN78_03810</name>
</gene>
<name>A0A934VLF3_9BACT</name>
<organism evidence="1 2">
    <name type="scientific">Roseibacillus ishigakijimensis</name>
    <dbReference type="NCBI Taxonomy" id="454146"/>
    <lineage>
        <taxon>Bacteria</taxon>
        <taxon>Pseudomonadati</taxon>
        <taxon>Verrucomicrobiota</taxon>
        <taxon>Verrucomicrobiia</taxon>
        <taxon>Verrucomicrobiales</taxon>
        <taxon>Verrucomicrobiaceae</taxon>
        <taxon>Roseibacillus</taxon>
    </lineage>
</organism>
<dbReference type="RefSeq" id="WP_200390610.1">
    <property type="nucleotide sequence ID" value="NZ_JAENIO010000006.1"/>
</dbReference>
<comment type="caution">
    <text evidence="1">The sequence shown here is derived from an EMBL/GenBank/DDBJ whole genome shotgun (WGS) entry which is preliminary data.</text>
</comment>
<keyword evidence="2" id="KW-1185">Reference proteome</keyword>
<evidence type="ECO:0000313" key="1">
    <source>
        <dbReference type="EMBL" id="MBK1833177.1"/>
    </source>
</evidence>
<dbReference type="AlphaFoldDB" id="A0A934VLF3"/>
<evidence type="ECO:0008006" key="3">
    <source>
        <dbReference type="Google" id="ProtNLM"/>
    </source>
</evidence>
<protein>
    <recommendedName>
        <fullName evidence="3">Cysteine-rich CPXCG</fullName>
    </recommendedName>
</protein>
<dbReference type="EMBL" id="JAENIO010000006">
    <property type="protein sequence ID" value="MBK1833177.1"/>
    <property type="molecule type" value="Genomic_DNA"/>
</dbReference>
<dbReference type="Proteomes" id="UP000604083">
    <property type="component" value="Unassembled WGS sequence"/>
</dbReference>
<proteinExistence type="predicted"/>